<evidence type="ECO:0000256" key="5">
    <source>
        <dbReference type="SAM" id="Phobius"/>
    </source>
</evidence>
<name>A0A9E7GN39_9LILI</name>
<dbReference type="Proteomes" id="UP001055439">
    <property type="component" value="Chromosome 7"/>
</dbReference>
<evidence type="ECO:0000256" key="4">
    <source>
        <dbReference type="ARBA" id="ARBA00023136"/>
    </source>
</evidence>
<dbReference type="PANTHER" id="PTHR30238:SF0">
    <property type="entry name" value="THYLAKOID MEMBRANE PROTEIN TERC, CHLOROPLASTIC"/>
    <property type="match status" value="1"/>
</dbReference>
<proteinExistence type="predicted"/>
<dbReference type="OrthoDB" id="417520at2759"/>
<keyword evidence="3 5" id="KW-1133">Transmembrane helix</keyword>
<sequence>MEVTFISSLEMERGVPVKFQNRVLSYGIAGAIIFRAVMILLGTATIQRSIGSPLLSIMG</sequence>
<feature type="transmembrane region" description="Helical" evidence="5">
    <location>
        <begin position="23"/>
        <end position="46"/>
    </location>
</feature>
<accession>A0A9E7GN39</accession>
<reference evidence="6" key="1">
    <citation type="submission" date="2022-05" db="EMBL/GenBank/DDBJ databases">
        <title>The Musa troglodytarum L. genome provides insights into the mechanism of non-climacteric behaviour and enrichment of carotenoids.</title>
        <authorList>
            <person name="Wang J."/>
        </authorList>
    </citation>
    <scope>NUCLEOTIDE SEQUENCE</scope>
    <source>
        <tissue evidence="6">Leaf</tissue>
    </source>
</reference>
<dbReference type="InterPro" id="IPR005496">
    <property type="entry name" value="Integral_membrane_TerC"/>
</dbReference>
<evidence type="ECO:0000256" key="2">
    <source>
        <dbReference type="ARBA" id="ARBA00022692"/>
    </source>
</evidence>
<dbReference type="EMBL" id="CP097509">
    <property type="protein sequence ID" value="URE15362.1"/>
    <property type="molecule type" value="Genomic_DNA"/>
</dbReference>
<keyword evidence="2 5" id="KW-0812">Transmembrane</keyword>
<evidence type="ECO:0000313" key="7">
    <source>
        <dbReference type="Proteomes" id="UP001055439"/>
    </source>
</evidence>
<evidence type="ECO:0000313" key="6">
    <source>
        <dbReference type="EMBL" id="URE15362.1"/>
    </source>
</evidence>
<dbReference type="AlphaFoldDB" id="A0A9E7GN39"/>
<keyword evidence="4 5" id="KW-0472">Membrane</keyword>
<gene>
    <name evidence="6" type="ORF">MUK42_05596</name>
</gene>
<keyword evidence="7" id="KW-1185">Reference proteome</keyword>
<protein>
    <submittedName>
        <fullName evidence="6">Uncharacterized protein</fullName>
    </submittedName>
</protein>
<comment type="subcellular location">
    <subcellularLocation>
        <location evidence="1">Membrane</location>
        <topology evidence="1">Multi-pass membrane protein</topology>
    </subcellularLocation>
</comment>
<dbReference type="GO" id="GO:0016020">
    <property type="term" value="C:membrane"/>
    <property type="evidence" value="ECO:0007669"/>
    <property type="project" value="UniProtKB-SubCell"/>
</dbReference>
<dbReference type="PANTHER" id="PTHR30238">
    <property type="entry name" value="MEMBRANE BOUND PREDICTED REDOX MODULATOR"/>
    <property type="match status" value="1"/>
</dbReference>
<evidence type="ECO:0000256" key="3">
    <source>
        <dbReference type="ARBA" id="ARBA00022989"/>
    </source>
</evidence>
<dbReference type="Pfam" id="PF03741">
    <property type="entry name" value="TerC"/>
    <property type="match status" value="1"/>
</dbReference>
<evidence type="ECO:0000256" key="1">
    <source>
        <dbReference type="ARBA" id="ARBA00004141"/>
    </source>
</evidence>
<organism evidence="6 7">
    <name type="scientific">Musa troglodytarum</name>
    <name type="common">fe'i banana</name>
    <dbReference type="NCBI Taxonomy" id="320322"/>
    <lineage>
        <taxon>Eukaryota</taxon>
        <taxon>Viridiplantae</taxon>
        <taxon>Streptophyta</taxon>
        <taxon>Embryophyta</taxon>
        <taxon>Tracheophyta</taxon>
        <taxon>Spermatophyta</taxon>
        <taxon>Magnoliopsida</taxon>
        <taxon>Liliopsida</taxon>
        <taxon>Zingiberales</taxon>
        <taxon>Musaceae</taxon>
        <taxon>Musa</taxon>
    </lineage>
</organism>